<protein>
    <recommendedName>
        <fullName evidence="10">Probable GTP-binding protein EngB</fullName>
    </recommendedName>
</protein>
<dbReference type="AlphaFoldDB" id="D7DLJ0"/>
<accession>D7DLJ0</accession>
<dbReference type="HOGENOM" id="CLU_033732_1_0_4"/>
<dbReference type="KEGG" id="meh:M301_0287"/>
<keyword evidence="6" id="KW-0460">Magnesium</keyword>
<proteinExistence type="inferred from homology"/>
<dbReference type="STRING" id="666681.M301_0287"/>
<evidence type="ECO:0000256" key="7">
    <source>
        <dbReference type="ARBA" id="ARBA00023134"/>
    </source>
</evidence>
<feature type="domain" description="EngB-type G" evidence="11">
    <location>
        <begin position="23"/>
        <end position="202"/>
    </location>
</feature>
<dbReference type="GO" id="GO:0005525">
    <property type="term" value="F:GTP binding"/>
    <property type="evidence" value="ECO:0007669"/>
    <property type="project" value="UniProtKB-UniRule"/>
</dbReference>
<dbReference type="SUPFAM" id="SSF52540">
    <property type="entry name" value="P-loop containing nucleoside triphosphate hydrolases"/>
    <property type="match status" value="1"/>
</dbReference>
<dbReference type="Pfam" id="PF01926">
    <property type="entry name" value="MMR_HSR1"/>
    <property type="match status" value="1"/>
</dbReference>
<sequence>MPLFQNAAFFISAHHLRDLPPASGIEVAFAGRSNAGKSSALNTLANHNRLAFVSKQPGRTQLINFFTLGNDRHLVDLPGYGYAKVPEAMRAHWQNVLARYLGERSSLGGLVLVMDSRHPLTPLDRQMLNWFCPSGKPVHVLLTKSDKLSRGEASLTLNRVRKELVETWGNHYHSECTIQLFSSLKKQGVEEAEAVIGKWLFAETPEDLVRKSFNLVDDKDPE</sequence>
<comment type="cofactor">
    <cofactor evidence="1">
        <name>Mg(2+)</name>
        <dbReference type="ChEBI" id="CHEBI:18420"/>
    </cofactor>
</comment>
<comment type="function">
    <text evidence="10">Necessary for normal cell division and for the maintenance of normal septation.</text>
</comment>
<dbReference type="Proteomes" id="UP000000383">
    <property type="component" value="Chromosome"/>
</dbReference>
<evidence type="ECO:0000256" key="1">
    <source>
        <dbReference type="ARBA" id="ARBA00001946"/>
    </source>
</evidence>
<evidence type="ECO:0000256" key="9">
    <source>
        <dbReference type="ARBA" id="ARBA00023306"/>
    </source>
</evidence>
<keyword evidence="7 10" id="KW-0342">GTP-binding</keyword>
<evidence type="ECO:0000256" key="4">
    <source>
        <dbReference type="ARBA" id="ARBA00022723"/>
    </source>
</evidence>
<keyword evidence="5 10" id="KW-0547">Nucleotide-binding</keyword>
<dbReference type="InterPro" id="IPR030393">
    <property type="entry name" value="G_ENGB_dom"/>
</dbReference>
<evidence type="ECO:0000256" key="8">
    <source>
        <dbReference type="ARBA" id="ARBA00023210"/>
    </source>
</evidence>
<dbReference type="EMBL" id="CP002056">
    <property type="protein sequence ID" value="ADI28674.1"/>
    <property type="molecule type" value="Genomic_DNA"/>
</dbReference>
<keyword evidence="9 10" id="KW-0131">Cell cycle</keyword>
<dbReference type="NCBIfam" id="TIGR03598">
    <property type="entry name" value="GTPase_YsxC"/>
    <property type="match status" value="1"/>
</dbReference>
<dbReference type="PANTHER" id="PTHR11649:SF13">
    <property type="entry name" value="ENGB-TYPE G DOMAIN-CONTAINING PROTEIN"/>
    <property type="match status" value="1"/>
</dbReference>
<dbReference type="InterPro" id="IPR006073">
    <property type="entry name" value="GTP-bd"/>
</dbReference>
<evidence type="ECO:0000313" key="13">
    <source>
        <dbReference type="Proteomes" id="UP000000383"/>
    </source>
</evidence>
<dbReference type="eggNOG" id="COG0218">
    <property type="taxonomic scope" value="Bacteria"/>
</dbReference>
<keyword evidence="13" id="KW-1185">Reference proteome</keyword>
<reference evidence="13" key="1">
    <citation type="submission" date="2010-05" db="EMBL/GenBank/DDBJ databases">
        <title>Complete sequence of Methylotenera sp. 301.</title>
        <authorList>
            <person name="Lucas S."/>
            <person name="Copeland A."/>
            <person name="Lapidus A."/>
            <person name="Cheng J.-F."/>
            <person name="Bruce D."/>
            <person name="Goodwin L."/>
            <person name="Pitluck S."/>
            <person name="Clum A."/>
            <person name="Land M."/>
            <person name="Hauser L."/>
            <person name="Kyrpides N."/>
            <person name="Ivanova N."/>
            <person name="Chistoservova L."/>
            <person name="Kalyuzhnaya M."/>
            <person name="Woyke T."/>
        </authorList>
    </citation>
    <scope>NUCLEOTIDE SEQUENCE [LARGE SCALE GENOMIC DNA]</scope>
    <source>
        <strain evidence="13">301</strain>
    </source>
</reference>
<dbReference type="GO" id="GO:0005829">
    <property type="term" value="C:cytosol"/>
    <property type="evidence" value="ECO:0007669"/>
    <property type="project" value="TreeGrafter"/>
</dbReference>
<evidence type="ECO:0000256" key="2">
    <source>
        <dbReference type="ARBA" id="ARBA00009638"/>
    </source>
</evidence>
<dbReference type="HAMAP" id="MF_00321">
    <property type="entry name" value="GTPase_EngB"/>
    <property type="match status" value="1"/>
</dbReference>
<keyword evidence="8 10" id="KW-0717">Septation</keyword>
<keyword evidence="4" id="KW-0479">Metal-binding</keyword>
<comment type="similarity">
    <text evidence="2 10">Belongs to the TRAFAC class TrmE-Era-EngA-EngB-Septin-like GTPase superfamily. EngB GTPase family.</text>
</comment>
<dbReference type="PROSITE" id="PS51706">
    <property type="entry name" value="G_ENGB"/>
    <property type="match status" value="1"/>
</dbReference>
<dbReference type="InterPro" id="IPR027417">
    <property type="entry name" value="P-loop_NTPase"/>
</dbReference>
<dbReference type="GO" id="GO:0000917">
    <property type="term" value="P:division septum assembly"/>
    <property type="evidence" value="ECO:0007669"/>
    <property type="project" value="UniProtKB-KW"/>
</dbReference>
<organism evidence="12 13">
    <name type="scientific">Methylotenera versatilis (strain 301)</name>
    <dbReference type="NCBI Taxonomy" id="666681"/>
    <lineage>
        <taxon>Bacteria</taxon>
        <taxon>Pseudomonadati</taxon>
        <taxon>Pseudomonadota</taxon>
        <taxon>Betaproteobacteria</taxon>
        <taxon>Nitrosomonadales</taxon>
        <taxon>Methylophilaceae</taxon>
        <taxon>Methylotenera</taxon>
    </lineage>
</organism>
<evidence type="ECO:0000259" key="11">
    <source>
        <dbReference type="PROSITE" id="PS51706"/>
    </source>
</evidence>
<evidence type="ECO:0000256" key="10">
    <source>
        <dbReference type="HAMAP-Rule" id="MF_00321"/>
    </source>
</evidence>
<dbReference type="GO" id="GO:0046872">
    <property type="term" value="F:metal ion binding"/>
    <property type="evidence" value="ECO:0007669"/>
    <property type="project" value="UniProtKB-KW"/>
</dbReference>
<dbReference type="RefSeq" id="WP_013146991.1">
    <property type="nucleotide sequence ID" value="NC_014207.1"/>
</dbReference>
<evidence type="ECO:0000313" key="12">
    <source>
        <dbReference type="EMBL" id="ADI28674.1"/>
    </source>
</evidence>
<gene>
    <name evidence="10" type="primary">engB</name>
    <name evidence="12" type="ordered locus">M301_0287</name>
</gene>
<dbReference type="FunFam" id="3.40.50.300:FF:000098">
    <property type="entry name" value="Probable GTP-binding protein EngB"/>
    <property type="match status" value="1"/>
</dbReference>
<evidence type="ECO:0000256" key="5">
    <source>
        <dbReference type="ARBA" id="ARBA00022741"/>
    </source>
</evidence>
<dbReference type="CDD" id="cd01876">
    <property type="entry name" value="YihA_EngB"/>
    <property type="match status" value="1"/>
</dbReference>
<dbReference type="PANTHER" id="PTHR11649">
    <property type="entry name" value="MSS1/TRME-RELATED GTP-BINDING PROTEIN"/>
    <property type="match status" value="1"/>
</dbReference>
<keyword evidence="3 10" id="KW-0132">Cell division</keyword>
<dbReference type="InterPro" id="IPR019987">
    <property type="entry name" value="GTP-bd_ribosome_bio_YsxC"/>
</dbReference>
<name>D7DLJ0_METV0</name>
<evidence type="ECO:0000256" key="3">
    <source>
        <dbReference type="ARBA" id="ARBA00022618"/>
    </source>
</evidence>
<reference evidence="12 13" key="2">
    <citation type="journal article" date="2011" name="J. Bacteriol.">
        <title>Genomes of three methylotrophs from a single niche uncover genetic and metabolic divergence of Methylophilaceae.</title>
        <authorList>
            <person name="Lapidus A."/>
            <person name="Clum A."/>
            <person name="Labutti K."/>
            <person name="Kaluzhnaya M.G."/>
            <person name="Lim S."/>
            <person name="Beck D.A."/>
            <person name="Glavina Del Rio T."/>
            <person name="Nolan M."/>
            <person name="Mavromatis K."/>
            <person name="Huntemann M."/>
            <person name="Lucas S."/>
            <person name="Lidstrom M.E."/>
            <person name="Ivanova N."/>
            <person name="Chistoserdova L."/>
        </authorList>
    </citation>
    <scope>NUCLEOTIDE SEQUENCE [LARGE SCALE GENOMIC DNA]</scope>
    <source>
        <strain evidence="12 13">301</strain>
    </source>
</reference>
<dbReference type="OrthoDB" id="9804921at2"/>
<evidence type="ECO:0000256" key="6">
    <source>
        <dbReference type="ARBA" id="ARBA00022842"/>
    </source>
</evidence>
<dbReference type="Gene3D" id="3.40.50.300">
    <property type="entry name" value="P-loop containing nucleotide triphosphate hydrolases"/>
    <property type="match status" value="1"/>
</dbReference>